<name>A0ABW3YP22_MYCRA</name>
<dbReference type="InterPro" id="IPR051311">
    <property type="entry name" value="DedA_domain"/>
</dbReference>
<sequence>MTSFTRNGRVSTELAAYLGLFASAFAAATLLPAQSEAVLVLLLLKGDLPVSALVAIASLGNVLGSIVNWCLGRWIERFRGRPWFPVSERKLERARDWYRRYGKWSLLGSWFPVVGDPITVLAGILREPLPMFILLVSVAKVSRYVVTAGTLARI</sequence>
<evidence type="ECO:0000256" key="1">
    <source>
        <dbReference type="SAM" id="Phobius"/>
    </source>
</evidence>
<dbReference type="PANTHER" id="PTHR42709:SF4">
    <property type="entry name" value="INNER MEMBRANE PROTEIN YQAA"/>
    <property type="match status" value="1"/>
</dbReference>
<dbReference type="PANTHER" id="PTHR42709">
    <property type="entry name" value="ALKALINE PHOSPHATASE LIKE PROTEIN"/>
    <property type="match status" value="1"/>
</dbReference>
<feature type="domain" description="VTT" evidence="2">
    <location>
        <begin position="52"/>
        <end position="148"/>
    </location>
</feature>
<protein>
    <submittedName>
        <fullName evidence="3">YqaA family protein</fullName>
    </submittedName>
</protein>
<keyword evidence="1" id="KW-0812">Transmembrane</keyword>
<gene>
    <name evidence="3" type="ORF">ACFQ33_00020</name>
</gene>
<dbReference type="InterPro" id="IPR032816">
    <property type="entry name" value="VTT_dom"/>
</dbReference>
<feature type="transmembrane region" description="Helical" evidence="1">
    <location>
        <begin position="50"/>
        <end position="71"/>
    </location>
</feature>
<reference evidence="4" key="1">
    <citation type="journal article" date="2019" name="Int. J. Syst. Evol. Microbiol.">
        <title>The Global Catalogue of Microorganisms (GCM) 10K type strain sequencing project: providing services to taxonomists for standard genome sequencing and annotation.</title>
        <authorList>
            <consortium name="The Broad Institute Genomics Platform"/>
            <consortium name="The Broad Institute Genome Sequencing Center for Infectious Disease"/>
            <person name="Wu L."/>
            <person name="Ma J."/>
        </authorList>
    </citation>
    <scope>NUCLEOTIDE SEQUENCE [LARGE SCALE GENOMIC DNA]</scope>
    <source>
        <strain evidence="4">CCUG 55609</strain>
    </source>
</reference>
<keyword evidence="1" id="KW-0472">Membrane</keyword>
<organism evidence="3 4">
    <name type="scientific">Mycoplana ramosa</name>
    <name type="common">Mycoplana bullata</name>
    <dbReference type="NCBI Taxonomy" id="40837"/>
    <lineage>
        <taxon>Bacteria</taxon>
        <taxon>Pseudomonadati</taxon>
        <taxon>Pseudomonadota</taxon>
        <taxon>Alphaproteobacteria</taxon>
        <taxon>Hyphomicrobiales</taxon>
        <taxon>Rhizobiaceae</taxon>
        <taxon>Mycoplana</taxon>
    </lineage>
</organism>
<keyword evidence="4" id="KW-1185">Reference proteome</keyword>
<accession>A0ABW3YP22</accession>
<feature type="transmembrane region" description="Helical" evidence="1">
    <location>
        <begin position="104"/>
        <end position="125"/>
    </location>
</feature>
<dbReference type="Pfam" id="PF09335">
    <property type="entry name" value="VTT_dom"/>
    <property type="match status" value="1"/>
</dbReference>
<evidence type="ECO:0000313" key="4">
    <source>
        <dbReference type="Proteomes" id="UP001597173"/>
    </source>
</evidence>
<dbReference type="RefSeq" id="WP_374839762.1">
    <property type="nucleotide sequence ID" value="NZ_JBHEEW010000010.1"/>
</dbReference>
<comment type="caution">
    <text evidence="3">The sequence shown here is derived from an EMBL/GenBank/DDBJ whole genome shotgun (WGS) entry which is preliminary data.</text>
</comment>
<keyword evidence="1" id="KW-1133">Transmembrane helix</keyword>
<evidence type="ECO:0000259" key="2">
    <source>
        <dbReference type="Pfam" id="PF09335"/>
    </source>
</evidence>
<dbReference type="EMBL" id="JBHTNF010000001">
    <property type="protein sequence ID" value="MFD1326289.1"/>
    <property type="molecule type" value="Genomic_DNA"/>
</dbReference>
<evidence type="ECO:0000313" key="3">
    <source>
        <dbReference type="EMBL" id="MFD1326289.1"/>
    </source>
</evidence>
<proteinExistence type="predicted"/>
<dbReference type="Proteomes" id="UP001597173">
    <property type="component" value="Unassembled WGS sequence"/>
</dbReference>